<keyword evidence="1" id="KW-0862">Zinc</keyword>
<dbReference type="AlphaFoldDB" id="A0ABD3HGM3"/>
<dbReference type="EMBL" id="JBJQOH010000004">
    <property type="protein sequence ID" value="KAL3689201.1"/>
    <property type="molecule type" value="Genomic_DNA"/>
</dbReference>
<dbReference type="Pfam" id="PF10551">
    <property type="entry name" value="MULE"/>
    <property type="match status" value="1"/>
</dbReference>
<sequence>MVALDACHTKNKKYPTLLFLATIVDGNNQILVLAYGIAPDMDTWCWFISNLKHCIHGLANPNVVIVFDRQKGLIDAVAEELPANEHIHCTFHLQMNLRRHFGAQVSKYFQRLIYATTKEKYEEAVTVLEEQYTNGKEVAEYIRAIDVGKYARYALKLSRYGRVTSNAVECMNGAFLKFLVYAARRLIFELWTYMMRCFYERRTEAQGSVELLTTYAKERLDEFEQEYGRYVTCHSDVNTALVQCNGSAEQFLVNRQLRLSCSCFESQEMQWPCIHVLSWCKSKREDYLLYVDRIYLQKSLAACYSHTIPPITEQDLQSVVTCRAPEPAVRRGRARTVRIPNGGGSSRGRTEFQYPVRDEPRLIPSQGPRHASQAEDTAGPSTQSSQGKAKRRCGVCRETCHRRDTCPVRKH</sequence>
<feature type="domain" description="SWIM-type" evidence="3">
    <location>
        <begin position="251"/>
        <end position="284"/>
    </location>
</feature>
<dbReference type="InterPro" id="IPR007527">
    <property type="entry name" value="Znf_SWIM"/>
</dbReference>
<accession>A0ABD3HGM3</accession>
<organism evidence="4 5">
    <name type="scientific">Riccia sorocarpa</name>
    <dbReference type="NCBI Taxonomy" id="122646"/>
    <lineage>
        <taxon>Eukaryota</taxon>
        <taxon>Viridiplantae</taxon>
        <taxon>Streptophyta</taxon>
        <taxon>Embryophyta</taxon>
        <taxon>Marchantiophyta</taxon>
        <taxon>Marchantiopsida</taxon>
        <taxon>Marchantiidae</taxon>
        <taxon>Marchantiales</taxon>
        <taxon>Ricciaceae</taxon>
        <taxon>Riccia</taxon>
    </lineage>
</organism>
<dbReference type="InterPro" id="IPR018289">
    <property type="entry name" value="MULE_transposase_dom"/>
</dbReference>
<dbReference type="Proteomes" id="UP001633002">
    <property type="component" value="Unassembled WGS sequence"/>
</dbReference>
<dbReference type="GO" id="GO:0008270">
    <property type="term" value="F:zinc ion binding"/>
    <property type="evidence" value="ECO:0007669"/>
    <property type="project" value="UniProtKB-KW"/>
</dbReference>
<evidence type="ECO:0000313" key="4">
    <source>
        <dbReference type="EMBL" id="KAL3689201.1"/>
    </source>
</evidence>
<proteinExistence type="predicted"/>
<comment type="caution">
    <text evidence="4">The sequence shown here is derived from an EMBL/GenBank/DDBJ whole genome shotgun (WGS) entry which is preliminary data.</text>
</comment>
<feature type="region of interest" description="Disordered" evidence="2">
    <location>
        <begin position="331"/>
        <end position="390"/>
    </location>
</feature>
<dbReference type="PANTHER" id="PTHR31973:SF187">
    <property type="entry name" value="MUTATOR TRANSPOSASE MUDRA PROTEIN"/>
    <property type="match status" value="1"/>
</dbReference>
<keyword evidence="5" id="KW-1185">Reference proteome</keyword>
<keyword evidence="1" id="KW-0863">Zinc-finger</keyword>
<evidence type="ECO:0000313" key="5">
    <source>
        <dbReference type="Proteomes" id="UP001633002"/>
    </source>
</evidence>
<evidence type="ECO:0000256" key="1">
    <source>
        <dbReference type="PROSITE-ProRule" id="PRU00325"/>
    </source>
</evidence>
<reference evidence="4 5" key="1">
    <citation type="submission" date="2024-09" db="EMBL/GenBank/DDBJ databases">
        <title>Chromosome-scale assembly of Riccia sorocarpa.</title>
        <authorList>
            <person name="Paukszto L."/>
        </authorList>
    </citation>
    <scope>NUCLEOTIDE SEQUENCE [LARGE SCALE GENOMIC DNA]</scope>
    <source>
        <strain evidence="4">LP-2024</strain>
        <tissue evidence="4">Aerial parts of the thallus</tissue>
    </source>
</reference>
<gene>
    <name evidence="4" type="ORF">R1sor_015510</name>
</gene>
<dbReference type="PROSITE" id="PS50966">
    <property type="entry name" value="ZF_SWIM"/>
    <property type="match status" value="1"/>
</dbReference>
<keyword evidence="1" id="KW-0479">Metal-binding</keyword>
<dbReference type="Pfam" id="PF04434">
    <property type="entry name" value="SWIM"/>
    <property type="match status" value="1"/>
</dbReference>
<evidence type="ECO:0000256" key="2">
    <source>
        <dbReference type="SAM" id="MobiDB-lite"/>
    </source>
</evidence>
<evidence type="ECO:0000259" key="3">
    <source>
        <dbReference type="PROSITE" id="PS50966"/>
    </source>
</evidence>
<name>A0ABD3HGM3_9MARC</name>
<dbReference type="PANTHER" id="PTHR31973">
    <property type="entry name" value="POLYPROTEIN, PUTATIVE-RELATED"/>
    <property type="match status" value="1"/>
</dbReference>
<protein>
    <recommendedName>
        <fullName evidence="3">SWIM-type domain-containing protein</fullName>
    </recommendedName>
</protein>